<name>A0A348AF11_9FIRM</name>
<evidence type="ECO:0008006" key="10">
    <source>
        <dbReference type="Google" id="ProtNLM"/>
    </source>
</evidence>
<evidence type="ECO:0000256" key="3">
    <source>
        <dbReference type="ARBA" id="ARBA00022475"/>
    </source>
</evidence>
<reference evidence="8 9" key="1">
    <citation type="journal article" date="2018" name="Int. J. Syst. Evol. Microbiol.">
        <title>Methylomusa anaerophila gen. nov., sp. nov., an anaerobic methanol-utilizing bacterium isolated from a microbial fuel cell.</title>
        <authorList>
            <person name="Amano N."/>
            <person name="Yamamuro A."/>
            <person name="Miyahara M."/>
            <person name="Kouzuma A."/>
            <person name="Abe T."/>
            <person name="Watanabe K."/>
        </authorList>
    </citation>
    <scope>NUCLEOTIDE SEQUENCE [LARGE SCALE GENOMIC DNA]</scope>
    <source>
        <strain evidence="8 9">MMFC1</strain>
    </source>
</reference>
<dbReference type="PANTHER" id="PTHR30106:SF2">
    <property type="entry name" value="UPF0324 INNER MEMBRANE PROTEIN YEIH"/>
    <property type="match status" value="1"/>
</dbReference>
<keyword evidence="6 7" id="KW-0472">Membrane</keyword>
<comment type="similarity">
    <text evidence="2">Belongs to the UPF0324 family.</text>
</comment>
<evidence type="ECO:0000313" key="8">
    <source>
        <dbReference type="EMBL" id="BBB89659.1"/>
    </source>
</evidence>
<proteinExistence type="inferred from homology"/>
<feature type="transmembrane region" description="Helical" evidence="7">
    <location>
        <begin position="70"/>
        <end position="89"/>
    </location>
</feature>
<feature type="transmembrane region" description="Helical" evidence="7">
    <location>
        <begin position="40"/>
        <end position="58"/>
    </location>
</feature>
<dbReference type="RefSeq" id="WP_126305825.1">
    <property type="nucleotide sequence ID" value="NZ_AP018449.1"/>
</dbReference>
<dbReference type="PANTHER" id="PTHR30106">
    <property type="entry name" value="INNER MEMBRANE PROTEIN YEIH-RELATED"/>
    <property type="match status" value="1"/>
</dbReference>
<dbReference type="EMBL" id="AP018449">
    <property type="protein sequence ID" value="BBB89659.1"/>
    <property type="molecule type" value="Genomic_DNA"/>
</dbReference>
<keyword evidence="4 7" id="KW-0812">Transmembrane</keyword>
<evidence type="ECO:0000256" key="2">
    <source>
        <dbReference type="ARBA" id="ARBA00007977"/>
    </source>
</evidence>
<evidence type="ECO:0000256" key="6">
    <source>
        <dbReference type="ARBA" id="ARBA00023136"/>
    </source>
</evidence>
<protein>
    <recommendedName>
        <fullName evidence="10">Sulfate exporter family transporter</fullName>
    </recommendedName>
</protein>
<feature type="transmembrane region" description="Helical" evidence="7">
    <location>
        <begin position="125"/>
        <end position="149"/>
    </location>
</feature>
<dbReference type="OrthoDB" id="9811391at2"/>
<keyword evidence="9" id="KW-1185">Reference proteome</keyword>
<comment type="subcellular location">
    <subcellularLocation>
        <location evidence="1">Cell membrane</location>
        <topology evidence="1">Multi-pass membrane protein</topology>
    </subcellularLocation>
</comment>
<evidence type="ECO:0000256" key="5">
    <source>
        <dbReference type="ARBA" id="ARBA00022989"/>
    </source>
</evidence>
<sequence length="151" mass="16346">MSPYEFGIFSGATLHELAHVIAAAAPDGQTSSDIAIVVKLGRVAFLAPVAIIFGWVYARQGQQAIALTRLPIPWFIFGFLIMAGCNTYQLFPGNLVVFLSSASIFLLTMAMGMNVKLSELKRAGYTPAVIGFIGSILLSIFGRLLIWLLHI</sequence>
<keyword evidence="3" id="KW-1003">Cell membrane</keyword>
<organism evidence="8 9">
    <name type="scientific">Methylomusa anaerophila</name>
    <dbReference type="NCBI Taxonomy" id="1930071"/>
    <lineage>
        <taxon>Bacteria</taxon>
        <taxon>Bacillati</taxon>
        <taxon>Bacillota</taxon>
        <taxon>Negativicutes</taxon>
        <taxon>Selenomonadales</taxon>
        <taxon>Sporomusaceae</taxon>
        <taxon>Methylomusa</taxon>
    </lineage>
</organism>
<dbReference type="InterPro" id="IPR018383">
    <property type="entry name" value="UPF0324_pro"/>
</dbReference>
<evidence type="ECO:0000256" key="4">
    <source>
        <dbReference type="ARBA" id="ARBA00022692"/>
    </source>
</evidence>
<gene>
    <name evidence="8" type="ORF">MAMMFC1_00292</name>
</gene>
<evidence type="ECO:0000313" key="9">
    <source>
        <dbReference type="Proteomes" id="UP000276437"/>
    </source>
</evidence>
<evidence type="ECO:0000256" key="1">
    <source>
        <dbReference type="ARBA" id="ARBA00004651"/>
    </source>
</evidence>
<dbReference type="Pfam" id="PF03601">
    <property type="entry name" value="Cons_hypoth698"/>
    <property type="match status" value="1"/>
</dbReference>
<dbReference type="KEGG" id="mana:MAMMFC1_00292"/>
<keyword evidence="5 7" id="KW-1133">Transmembrane helix</keyword>
<dbReference type="AlphaFoldDB" id="A0A348AF11"/>
<evidence type="ECO:0000256" key="7">
    <source>
        <dbReference type="SAM" id="Phobius"/>
    </source>
</evidence>
<accession>A0A348AF11</accession>
<feature type="transmembrane region" description="Helical" evidence="7">
    <location>
        <begin position="95"/>
        <end position="113"/>
    </location>
</feature>
<dbReference type="Proteomes" id="UP000276437">
    <property type="component" value="Chromosome"/>
</dbReference>
<dbReference type="GO" id="GO:0005886">
    <property type="term" value="C:plasma membrane"/>
    <property type="evidence" value="ECO:0007669"/>
    <property type="project" value="UniProtKB-SubCell"/>
</dbReference>